<proteinExistence type="predicted"/>
<keyword evidence="3" id="KW-1003">Cell membrane</keyword>
<dbReference type="PANTHER" id="PTHR37468">
    <property type="entry name" value="SULFATE TRANSPORTER CYSZ"/>
    <property type="match status" value="1"/>
</dbReference>
<feature type="transmembrane region" description="Helical" evidence="10">
    <location>
        <begin position="207"/>
        <end position="238"/>
    </location>
</feature>
<evidence type="ECO:0000313" key="12">
    <source>
        <dbReference type="Proteomes" id="UP001501237"/>
    </source>
</evidence>
<comment type="caution">
    <text evidence="11">The sequence shown here is derived from an EMBL/GenBank/DDBJ whole genome shotgun (WGS) entry which is preliminary data.</text>
</comment>
<sequence length="259" mass="27627">MKDVLLGARFLGRGLAWCAARPKQWLFGLIPALVSMILFTGLLVLLAYRADDVAGWLTPFADDWSKGARESLRLLTGVLLFGVGAFLSVLLFTAVTLLIGQPFYEALAVRVEESEGGAPPDPGTSLWLQIVRAIRDGIVLAAIALVFAVVFFALGFIPVVGQTVVPVVAACVSGFFLCGELTSIALDRRGLVRKERFALLRAHRASTVGFGALTVVIFLIPLGAVLFMPVAVAGATLYSRHLSPYPAKRLLPPDAPAPS</sequence>
<evidence type="ECO:0000256" key="7">
    <source>
        <dbReference type="ARBA" id="ARBA00022989"/>
    </source>
</evidence>
<gene>
    <name evidence="11" type="ORF">GCM10010468_51680</name>
</gene>
<feature type="transmembrane region" description="Helical" evidence="10">
    <location>
        <begin position="138"/>
        <end position="157"/>
    </location>
</feature>
<evidence type="ECO:0000256" key="6">
    <source>
        <dbReference type="ARBA" id="ARBA00022692"/>
    </source>
</evidence>
<evidence type="ECO:0000313" key="11">
    <source>
        <dbReference type="EMBL" id="GAA3224560.1"/>
    </source>
</evidence>
<dbReference type="RefSeq" id="WP_344832993.1">
    <property type="nucleotide sequence ID" value="NZ_BAAAUV010000014.1"/>
</dbReference>
<dbReference type="InterPro" id="IPR059112">
    <property type="entry name" value="CysZ/EI24"/>
</dbReference>
<organism evidence="11 12">
    <name type="scientific">Actinocorallia longicatena</name>
    <dbReference type="NCBI Taxonomy" id="111803"/>
    <lineage>
        <taxon>Bacteria</taxon>
        <taxon>Bacillati</taxon>
        <taxon>Actinomycetota</taxon>
        <taxon>Actinomycetes</taxon>
        <taxon>Streptosporangiales</taxon>
        <taxon>Thermomonosporaceae</taxon>
        <taxon>Actinocorallia</taxon>
    </lineage>
</organism>
<evidence type="ECO:0000256" key="5">
    <source>
        <dbReference type="ARBA" id="ARBA00022605"/>
    </source>
</evidence>
<dbReference type="Proteomes" id="UP001501237">
    <property type="component" value="Unassembled WGS sequence"/>
</dbReference>
<reference evidence="12" key="1">
    <citation type="journal article" date="2019" name="Int. J. Syst. Evol. Microbiol.">
        <title>The Global Catalogue of Microorganisms (GCM) 10K type strain sequencing project: providing services to taxonomists for standard genome sequencing and annotation.</title>
        <authorList>
            <consortium name="The Broad Institute Genomics Platform"/>
            <consortium name="The Broad Institute Genome Sequencing Center for Infectious Disease"/>
            <person name="Wu L."/>
            <person name="Ma J."/>
        </authorList>
    </citation>
    <scope>NUCLEOTIDE SEQUENCE [LARGE SCALE GENOMIC DNA]</scope>
    <source>
        <strain evidence="12">JCM 9377</strain>
    </source>
</reference>
<keyword evidence="7 10" id="KW-1133">Transmembrane helix</keyword>
<name>A0ABP6QF85_9ACTN</name>
<keyword evidence="4" id="KW-0997">Cell inner membrane</keyword>
<evidence type="ECO:0000256" key="10">
    <source>
        <dbReference type="SAM" id="Phobius"/>
    </source>
</evidence>
<dbReference type="EMBL" id="BAAAUV010000014">
    <property type="protein sequence ID" value="GAA3224560.1"/>
    <property type="molecule type" value="Genomic_DNA"/>
</dbReference>
<keyword evidence="9 10" id="KW-0472">Membrane</keyword>
<protein>
    <submittedName>
        <fullName evidence="11">EI24 domain-containing protein</fullName>
    </submittedName>
</protein>
<comment type="subcellular location">
    <subcellularLocation>
        <location evidence="1">Membrane</location>
        <topology evidence="1">Multi-pass membrane protein</topology>
    </subcellularLocation>
</comment>
<evidence type="ECO:0000256" key="1">
    <source>
        <dbReference type="ARBA" id="ARBA00004141"/>
    </source>
</evidence>
<keyword evidence="5" id="KW-0028">Amino-acid biosynthesis</keyword>
<keyword evidence="8" id="KW-0764">Sulfate transport</keyword>
<dbReference type="InterPro" id="IPR050480">
    <property type="entry name" value="CysZ-like"/>
</dbReference>
<evidence type="ECO:0000256" key="3">
    <source>
        <dbReference type="ARBA" id="ARBA00022475"/>
    </source>
</evidence>
<feature type="transmembrane region" description="Helical" evidence="10">
    <location>
        <begin position="25"/>
        <end position="48"/>
    </location>
</feature>
<evidence type="ECO:0000256" key="4">
    <source>
        <dbReference type="ARBA" id="ARBA00022519"/>
    </source>
</evidence>
<evidence type="ECO:0000256" key="9">
    <source>
        <dbReference type="ARBA" id="ARBA00023136"/>
    </source>
</evidence>
<keyword evidence="12" id="KW-1185">Reference proteome</keyword>
<feature type="transmembrane region" description="Helical" evidence="10">
    <location>
        <begin position="74"/>
        <end position="100"/>
    </location>
</feature>
<accession>A0ABP6QF85</accession>
<dbReference type="Pfam" id="PF07264">
    <property type="entry name" value="EI24"/>
    <property type="match status" value="1"/>
</dbReference>
<evidence type="ECO:0000256" key="8">
    <source>
        <dbReference type="ARBA" id="ARBA00023032"/>
    </source>
</evidence>
<dbReference type="PANTHER" id="PTHR37468:SF1">
    <property type="entry name" value="SULFATE TRANSPORTER CYSZ"/>
    <property type="match status" value="1"/>
</dbReference>
<keyword evidence="6 10" id="KW-0812">Transmembrane</keyword>
<keyword evidence="2" id="KW-0813">Transport</keyword>
<evidence type="ECO:0000256" key="2">
    <source>
        <dbReference type="ARBA" id="ARBA00022448"/>
    </source>
</evidence>
<feature type="transmembrane region" description="Helical" evidence="10">
    <location>
        <begin position="163"/>
        <end position="186"/>
    </location>
</feature>